<evidence type="ECO:0000313" key="3">
    <source>
        <dbReference type="Proteomes" id="UP001168620"/>
    </source>
</evidence>
<keyword evidence="1" id="KW-0472">Membrane</keyword>
<evidence type="ECO:0008006" key="4">
    <source>
        <dbReference type="Google" id="ProtNLM"/>
    </source>
</evidence>
<feature type="transmembrane region" description="Helical" evidence="1">
    <location>
        <begin position="110"/>
        <end position="132"/>
    </location>
</feature>
<keyword evidence="1" id="KW-1133">Transmembrane helix</keyword>
<organism evidence="2 3">
    <name type="scientific">Nocardioides oceani</name>
    <dbReference type="NCBI Taxonomy" id="3058369"/>
    <lineage>
        <taxon>Bacteria</taxon>
        <taxon>Bacillati</taxon>
        <taxon>Actinomycetota</taxon>
        <taxon>Actinomycetes</taxon>
        <taxon>Propionibacteriales</taxon>
        <taxon>Nocardioidaceae</taxon>
        <taxon>Nocardioides</taxon>
    </lineage>
</organism>
<feature type="transmembrane region" description="Helical" evidence="1">
    <location>
        <begin position="180"/>
        <end position="201"/>
    </location>
</feature>
<dbReference type="Proteomes" id="UP001168620">
    <property type="component" value="Unassembled WGS sequence"/>
</dbReference>
<proteinExistence type="predicted"/>
<dbReference type="EMBL" id="JAUHJQ010000003">
    <property type="protein sequence ID" value="MDN4173378.1"/>
    <property type="molecule type" value="Genomic_DNA"/>
</dbReference>
<keyword evidence="1" id="KW-0812">Transmembrane</keyword>
<evidence type="ECO:0000256" key="1">
    <source>
        <dbReference type="SAM" id="Phobius"/>
    </source>
</evidence>
<dbReference type="RefSeq" id="WP_300952485.1">
    <property type="nucleotide sequence ID" value="NZ_JAUHJQ010000003.1"/>
</dbReference>
<reference evidence="2" key="1">
    <citation type="submission" date="2023-06" db="EMBL/GenBank/DDBJ databases">
        <title>Draft genome sequence of Nocardioides sp. SOB77.</title>
        <authorList>
            <person name="Zhang G."/>
        </authorList>
    </citation>
    <scope>NUCLEOTIDE SEQUENCE</scope>
    <source>
        <strain evidence="2">SOB77</strain>
    </source>
</reference>
<protein>
    <recommendedName>
        <fullName evidence="4">DUF2207 domain-containing protein</fullName>
    </recommendedName>
</protein>
<keyword evidence="3" id="KW-1185">Reference proteome</keyword>
<gene>
    <name evidence="2" type="ORF">QWY28_10520</name>
</gene>
<name>A0ABT8FFC1_9ACTN</name>
<sequence>MQVWERTVDGRHHRVEAEGSVRRRLRWYVDGEPVAEKRSAEDSVELHDEDRPGLGAVKVRFSALGSPRRASVHADHLGALTGAGGIDLVPEEGSPAAKHEARLLAHPNRYAAWQTGIAAAVVLGPLLLGLLWRLLDPLLPDLPAVPAPDLPSIPWPDLPSIPWPDLPSIPWPDLPDRPAWVDRVVDVLGYVLPLAVAFAVARGEVNRRRRRDEQPRD</sequence>
<accession>A0ABT8FFC1</accession>
<comment type="caution">
    <text evidence="2">The sequence shown here is derived from an EMBL/GenBank/DDBJ whole genome shotgun (WGS) entry which is preliminary data.</text>
</comment>
<evidence type="ECO:0000313" key="2">
    <source>
        <dbReference type="EMBL" id="MDN4173378.1"/>
    </source>
</evidence>